<dbReference type="RefSeq" id="WP_263572217.1">
    <property type="nucleotide sequence ID" value="NZ_JAJIRN010000007.1"/>
</dbReference>
<dbReference type="InterPro" id="IPR050490">
    <property type="entry name" value="Bact_solute-bd_prot1"/>
</dbReference>
<dbReference type="SUPFAM" id="SSF53850">
    <property type="entry name" value="Periplasmic binding protein-like II"/>
    <property type="match status" value="1"/>
</dbReference>
<dbReference type="Gene3D" id="3.40.190.10">
    <property type="entry name" value="Periplasmic binding protein-like II"/>
    <property type="match status" value="1"/>
</dbReference>
<dbReference type="InterPro" id="IPR006059">
    <property type="entry name" value="SBP"/>
</dbReference>
<evidence type="ECO:0000313" key="5">
    <source>
        <dbReference type="Proteomes" id="UP001209701"/>
    </source>
</evidence>
<comment type="caution">
    <text evidence="4">The sequence shown here is derived from an EMBL/GenBank/DDBJ whole genome shotgun (WGS) entry which is preliminary data.</text>
</comment>
<feature type="chain" id="PRO_5046192157" evidence="3">
    <location>
        <begin position="24"/>
        <end position="415"/>
    </location>
</feature>
<comment type="similarity">
    <text evidence="2">Belongs to the bacterial solute-binding protein 1 family.</text>
</comment>
<evidence type="ECO:0000256" key="3">
    <source>
        <dbReference type="SAM" id="SignalP"/>
    </source>
</evidence>
<dbReference type="Pfam" id="PF01547">
    <property type="entry name" value="SBP_bac_1"/>
    <property type="match status" value="1"/>
</dbReference>
<comment type="subcellular location">
    <subcellularLocation>
        <location evidence="1">Periplasm</location>
    </subcellularLocation>
</comment>
<dbReference type="PANTHER" id="PTHR43649:SF12">
    <property type="entry name" value="DIACETYLCHITOBIOSE BINDING PROTEIN DASA"/>
    <property type="match status" value="1"/>
</dbReference>
<proteinExistence type="inferred from homology"/>
<protein>
    <submittedName>
        <fullName evidence="4">Sugar ABC transporter substrate-binding protein</fullName>
    </submittedName>
</protein>
<reference evidence="4 5" key="1">
    <citation type="submission" date="2021-11" db="EMBL/GenBank/DDBJ databases">
        <authorList>
            <person name="Liang Q."/>
            <person name="Mou H."/>
            <person name="Liu Z."/>
        </authorList>
    </citation>
    <scope>NUCLEOTIDE SEQUENCE [LARGE SCALE GENOMIC DNA]</scope>
    <source>
        <strain evidence="4 5">CHU3</strain>
    </source>
</reference>
<gene>
    <name evidence="4" type="ORF">LNV07_16250</name>
</gene>
<evidence type="ECO:0000313" key="4">
    <source>
        <dbReference type="EMBL" id="MCV2369632.1"/>
    </source>
</evidence>
<dbReference type="PANTHER" id="PTHR43649">
    <property type="entry name" value="ARABINOSE-BINDING PROTEIN-RELATED"/>
    <property type="match status" value="1"/>
</dbReference>
<accession>A0ABT2YHU7</accession>
<evidence type="ECO:0000256" key="2">
    <source>
        <dbReference type="ARBA" id="ARBA00008520"/>
    </source>
</evidence>
<dbReference type="EMBL" id="JAJIRN010000007">
    <property type="protein sequence ID" value="MCV2369632.1"/>
    <property type="molecule type" value="Genomic_DNA"/>
</dbReference>
<keyword evidence="3" id="KW-0732">Signal</keyword>
<evidence type="ECO:0000256" key="1">
    <source>
        <dbReference type="ARBA" id="ARBA00004418"/>
    </source>
</evidence>
<dbReference type="Proteomes" id="UP001209701">
    <property type="component" value="Unassembled WGS sequence"/>
</dbReference>
<feature type="signal peptide" evidence="3">
    <location>
        <begin position="1"/>
        <end position="23"/>
    </location>
</feature>
<organism evidence="4 5">
    <name type="scientific">Roseateles oligotrophus</name>
    <dbReference type="NCBI Taxonomy" id="1769250"/>
    <lineage>
        <taxon>Bacteria</taxon>
        <taxon>Pseudomonadati</taxon>
        <taxon>Pseudomonadota</taxon>
        <taxon>Betaproteobacteria</taxon>
        <taxon>Burkholderiales</taxon>
        <taxon>Sphaerotilaceae</taxon>
        <taxon>Roseateles</taxon>
    </lineage>
</organism>
<dbReference type="CDD" id="cd13585">
    <property type="entry name" value="PBP2_TMBP_like"/>
    <property type="match status" value="1"/>
</dbReference>
<name>A0ABT2YHU7_9BURK</name>
<keyword evidence="5" id="KW-1185">Reference proteome</keyword>
<sequence length="415" mass="45776">MNLLNSLRALLLCLFGACTAAAAAESQLLRFATWDGSESLLIQQRIAAAFEARHPGVKVQMEAYGGGYNQKLSAAFGAKNPPDVMYMWNFPQYQRVLEPLDDYLARDARIDRSDFVPGLFRFATVGDADGKTQRIYGVPAGFTAQVIYYNKDMFDHAGLAYPQEGWSWDDLRRMAIQLRKPATKAFGFGLDVNPDPYDFQSYLWSAGGRMLGPDGVSVQGHLNGAPSKAMFAMLLALLQQDVAATLGLGDGRNQRQMFTSDKVAMLLDGAAFRVELAQDGKRYGVVGLPSFQGRPAQSVVSVSALAMARESKQKALAWDFIQFFSSAEAVRLRSNDLPVLLSVAAQQGLQDDPLVRPFYAMVESMKETPAHLLNPRWMRAQDVVRDAIQEVFLSKQGDSGAILDRAAIKAERKLR</sequence>